<keyword evidence="1 5" id="KW-0808">Transferase</keyword>
<evidence type="ECO:0000256" key="3">
    <source>
        <dbReference type="ARBA" id="ARBA00038502"/>
    </source>
</evidence>
<dbReference type="RefSeq" id="WP_079575655.1">
    <property type="nucleotide sequence ID" value="NZ_FUZQ01000006.1"/>
</dbReference>
<dbReference type="STRING" id="526729.SAMN04324258_3384"/>
<name>A0A1T5LHS7_9MICO</name>
<dbReference type="Proteomes" id="UP000189777">
    <property type="component" value="Unassembled WGS sequence"/>
</dbReference>
<dbReference type="PANTHER" id="PTHR43792:SF8">
    <property type="entry name" value="[RIBOSOMAL PROTEIN US5]-ALANINE N-ACETYLTRANSFERASE"/>
    <property type="match status" value="1"/>
</dbReference>
<evidence type="ECO:0000259" key="4">
    <source>
        <dbReference type="PROSITE" id="PS51186"/>
    </source>
</evidence>
<sequence length="192" mass="21067">MTTLEVSWPRRSDPVVLRPPTPADLDQVLTWRNRPDVTRWLLRTEVDPEAYRATWLASVDDPRDHAVVADLDGVVVGTGTLSVGDGMGQSQGDVWRGVEGSLGYLVDPAYAGRGVATAIAGGLLELAFAELGLHRVTAGCFAANAASWRVMEKVGMRREQHGVQDSWHDELGWVDGYTYGILAAEWRARPER</sequence>
<reference evidence="5 6" key="1">
    <citation type="submission" date="2017-02" db="EMBL/GenBank/DDBJ databases">
        <authorList>
            <person name="Peterson S.W."/>
        </authorList>
    </citation>
    <scope>NUCLEOTIDE SEQUENCE [LARGE SCALE GENOMIC DNA]</scope>
    <source>
        <strain evidence="5 6">DSM 21481</strain>
    </source>
</reference>
<dbReference type="InterPro" id="IPR051531">
    <property type="entry name" value="N-acetyltransferase"/>
</dbReference>
<dbReference type="GO" id="GO:0016747">
    <property type="term" value="F:acyltransferase activity, transferring groups other than amino-acyl groups"/>
    <property type="evidence" value="ECO:0007669"/>
    <property type="project" value="InterPro"/>
</dbReference>
<evidence type="ECO:0000313" key="6">
    <source>
        <dbReference type="Proteomes" id="UP000189777"/>
    </source>
</evidence>
<accession>A0A1T5LHS7</accession>
<feature type="domain" description="N-acetyltransferase" evidence="4">
    <location>
        <begin position="15"/>
        <end position="184"/>
    </location>
</feature>
<proteinExistence type="inferred from homology"/>
<protein>
    <submittedName>
        <fullName evidence="5">Protein N-acetyltransferase, RimJ/RimL family</fullName>
    </submittedName>
</protein>
<organism evidence="5 6">
    <name type="scientific">Krasilnikoviella flava</name>
    <dbReference type="NCBI Taxonomy" id="526729"/>
    <lineage>
        <taxon>Bacteria</taxon>
        <taxon>Bacillati</taxon>
        <taxon>Actinomycetota</taxon>
        <taxon>Actinomycetes</taxon>
        <taxon>Micrococcales</taxon>
        <taxon>Promicromonosporaceae</taxon>
        <taxon>Krasilnikoviella</taxon>
    </lineage>
</organism>
<dbReference type="AlphaFoldDB" id="A0A1T5LHS7"/>
<keyword evidence="6" id="KW-1185">Reference proteome</keyword>
<dbReference type="SUPFAM" id="SSF55729">
    <property type="entry name" value="Acyl-CoA N-acyltransferases (Nat)"/>
    <property type="match status" value="1"/>
</dbReference>
<dbReference type="Pfam" id="PF13302">
    <property type="entry name" value="Acetyltransf_3"/>
    <property type="match status" value="1"/>
</dbReference>
<gene>
    <name evidence="5" type="ORF">SAMN04324258_3384</name>
</gene>
<dbReference type="InterPro" id="IPR016181">
    <property type="entry name" value="Acyl_CoA_acyltransferase"/>
</dbReference>
<dbReference type="PROSITE" id="PS51186">
    <property type="entry name" value="GNAT"/>
    <property type="match status" value="1"/>
</dbReference>
<dbReference type="Gene3D" id="3.40.630.30">
    <property type="match status" value="1"/>
</dbReference>
<dbReference type="InterPro" id="IPR000182">
    <property type="entry name" value="GNAT_dom"/>
</dbReference>
<evidence type="ECO:0000313" key="5">
    <source>
        <dbReference type="EMBL" id="SKC75209.1"/>
    </source>
</evidence>
<dbReference type="PANTHER" id="PTHR43792">
    <property type="entry name" value="GNAT FAMILY, PUTATIVE (AFU_ORTHOLOGUE AFUA_3G00765)-RELATED-RELATED"/>
    <property type="match status" value="1"/>
</dbReference>
<dbReference type="OrthoDB" id="9132139at2"/>
<dbReference type="EMBL" id="FUZQ01000006">
    <property type="protein sequence ID" value="SKC75209.1"/>
    <property type="molecule type" value="Genomic_DNA"/>
</dbReference>
<keyword evidence="2" id="KW-0012">Acyltransferase</keyword>
<evidence type="ECO:0000256" key="2">
    <source>
        <dbReference type="ARBA" id="ARBA00023315"/>
    </source>
</evidence>
<comment type="similarity">
    <text evidence="3">Belongs to the acetyltransferase family. RimJ subfamily.</text>
</comment>
<evidence type="ECO:0000256" key="1">
    <source>
        <dbReference type="ARBA" id="ARBA00022679"/>
    </source>
</evidence>